<dbReference type="InterPro" id="IPR023631">
    <property type="entry name" value="Amidase_dom"/>
</dbReference>
<comment type="caution">
    <text evidence="2">The sequence shown here is derived from an EMBL/GenBank/DDBJ whole genome shotgun (WGS) entry which is preliminary data.</text>
</comment>
<accession>A0ABW3J884</accession>
<proteinExistence type="predicted"/>
<name>A0ABW3J884_9HYPH</name>
<dbReference type="Pfam" id="PF01425">
    <property type="entry name" value="Amidase"/>
    <property type="match status" value="2"/>
</dbReference>
<dbReference type="Proteomes" id="UP001597102">
    <property type="component" value="Unassembled WGS sequence"/>
</dbReference>
<dbReference type="NCBIfam" id="NF006169">
    <property type="entry name" value="PRK08310.1"/>
    <property type="match status" value="1"/>
</dbReference>
<dbReference type="Gene3D" id="3.90.1300.10">
    <property type="entry name" value="Amidase signature (AS) domain"/>
    <property type="match status" value="1"/>
</dbReference>
<evidence type="ECO:0000313" key="3">
    <source>
        <dbReference type="Proteomes" id="UP001597102"/>
    </source>
</evidence>
<reference evidence="3" key="1">
    <citation type="journal article" date="2019" name="Int. J. Syst. Evol. Microbiol.">
        <title>The Global Catalogue of Microorganisms (GCM) 10K type strain sequencing project: providing services to taxonomists for standard genome sequencing and annotation.</title>
        <authorList>
            <consortium name="The Broad Institute Genomics Platform"/>
            <consortium name="The Broad Institute Genome Sequencing Center for Infectious Disease"/>
            <person name="Wu L."/>
            <person name="Ma J."/>
        </authorList>
    </citation>
    <scope>NUCLEOTIDE SEQUENCE [LARGE SCALE GENOMIC DNA]</scope>
    <source>
        <strain evidence="3">CCUG 61697</strain>
    </source>
</reference>
<sequence length="413" mass="43825">MLSHILETSIPGPRLSLMPADFSNDPVHALVPHSPKQPIEGAGSGPLKGRTFMIKDMFAVEGLKVSNGNPGFYEIAEPADETAPAVQALLDAGARLTGSTICDEFFYSLLGDNAHYGAPINPRAEDRHTGGSSCGAAAAVAAGMCDFALGADTGGSVRIPAAFCGLYGLRPTFARISLEGATPMAPRFDTAGFFSRDPELFRDVGHVLLDERRVEGAIGQLIIVEDMFDQADPRIVEVLGQALAHIGDKLPPADPRRIVGDAIEPWREAFRILQGHEIQETLLPIIEKHGLKLGPGIAERFETAAKITDEEADEAQKLREKATMRLQAQAQPGNIMAIPTAPTLAPRRDEAEGEATAQFRKLTLQATCLAGHAGLPQITIPAGEVDGCPVGLSFIGWHGGDEALLDLAVKLAG</sequence>
<dbReference type="SUPFAM" id="SSF75304">
    <property type="entry name" value="Amidase signature (AS) enzymes"/>
    <property type="match status" value="1"/>
</dbReference>
<dbReference type="PANTHER" id="PTHR46310">
    <property type="entry name" value="AMIDASE 1"/>
    <property type="match status" value="1"/>
</dbReference>
<dbReference type="RefSeq" id="WP_379085200.1">
    <property type="nucleotide sequence ID" value="NZ_JBHTJO010000001.1"/>
</dbReference>
<keyword evidence="3" id="KW-1185">Reference proteome</keyword>
<organism evidence="2 3">
    <name type="scientific">Methyloligella solikamskensis</name>
    <dbReference type="NCBI Taxonomy" id="1177756"/>
    <lineage>
        <taxon>Bacteria</taxon>
        <taxon>Pseudomonadati</taxon>
        <taxon>Pseudomonadota</taxon>
        <taxon>Alphaproteobacteria</taxon>
        <taxon>Hyphomicrobiales</taxon>
        <taxon>Hyphomicrobiaceae</taxon>
        <taxon>Methyloligella</taxon>
    </lineage>
</organism>
<feature type="domain" description="Amidase" evidence="1">
    <location>
        <begin position="42"/>
        <end position="197"/>
    </location>
</feature>
<evidence type="ECO:0000313" key="2">
    <source>
        <dbReference type="EMBL" id="MFD0985956.1"/>
    </source>
</evidence>
<evidence type="ECO:0000259" key="1">
    <source>
        <dbReference type="Pfam" id="PF01425"/>
    </source>
</evidence>
<feature type="domain" description="Amidase" evidence="1">
    <location>
        <begin position="305"/>
        <end position="405"/>
    </location>
</feature>
<gene>
    <name evidence="2" type="ORF">ACFQ2F_02460</name>
</gene>
<keyword evidence="2" id="KW-0378">Hydrolase</keyword>
<dbReference type="InterPro" id="IPR036928">
    <property type="entry name" value="AS_sf"/>
</dbReference>
<dbReference type="PANTHER" id="PTHR46310:SF7">
    <property type="entry name" value="AMIDASE 1"/>
    <property type="match status" value="1"/>
</dbReference>
<protein>
    <submittedName>
        <fullName evidence="2">Amidase</fullName>
        <ecNumber evidence="2">3.5.1.4</ecNumber>
    </submittedName>
</protein>
<dbReference type="EC" id="3.5.1.4" evidence="2"/>
<dbReference type="GO" id="GO:0004040">
    <property type="term" value="F:amidase activity"/>
    <property type="evidence" value="ECO:0007669"/>
    <property type="project" value="UniProtKB-EC"/>
</dbReference>
<dbReference type="EMBL" id="JBHTJO010000001">
    <property type="protein sequence ID" value="MFD0985956.1"/>
    <property type="molecule type" value="Genomic_DNA"/>
</dbReference>